<reference evidence="2 3" key="1">
    <citation type="submission" date="2023-10" db="EMBL/GenBank/DDBJ databases">
        <title>Two novel species belonging to the OM43/NOR5 clade.</title>
        <authorList>
            <person name="Park M."/>
        </authorList>
    </citation>
    <scope>NUCLEOTIDE SEQUENCE [LARGE SCALE GENOMIC DNA]</scope>
    <source>
        <strain evidence="2 3">IMCC43200</strain>
    </source>
</reference>
<evidence type="ECO:0000313" key="2">
    <source>
        <dbReference type="EMBL" id="WOJ94184.1"/>
    </source>
</evidence>
<dbReference type="PANTHER" id="PTHR38780">
    <property type="entry name" value="PROTEIN TUSC"/>
    <property type="match status" value="1"/>
</dbReference>
<comment type="similarity">
    <text evidence="1">Belongs to the DsrF/TusC family.</text>
</comment>
<sequence length="124" mass="13162">MTATDEAGGPLILVQSAPYLGSLARSSVDLALAFAVFSQSPVLLFSGDAVLCLRAEQHAEAVGRKSLRKTIDSLPLYDIERVYVDESSLEQHGLSSDGFPAFAVCVNSAQVRALINEASHVISL</sequence>
<dbReference type="EMBL" id="CP136864">
    <property type="protein sequence ID" value="WOJ94184.1"/>
    <property type="molecule type" value="Genomic_DNA"/>
</dbReference>
<evidence type="ECO:0000313" key="3">
    <source>
        <dbReference type="Proteomes" id="UP001626537"/>
    </source>
</evidence>
<dbReference type="InterPro" id="IPR017462">
    <property type="entry name" value="Sulphur_relay_TusC/DsrF"/>
</dbReference>
<dbReference type="Pfam" id="PF02635">
    <property type="entry name" value="DsrE"/>
    <property type="match status" value="1"/>
</dbReference>
<accession>A0ABZ0I5S8</accession>
<dbReference type="Gene3D" id="3.40.1260.10">
    <property type="entry name" value="DsrEFH-like"/>
    <property type="match status" value="1"/>
</dbReference>
<dbReference type="SUPFAM" id="SSF75169">
    <property type="entry name" value="DsrEFH-like"/>
    <property type="match status" value="1"/>
</dbReference>
<organism evidence="2 3">
    <name type="scientific">Congregibacter variabilis</name>
    <dbReference type="NCBI Taxonomy" id="3081200"/>
    <lineage>
        <taxon>Bacteria</taxon>
        <taxon>Pseudomonadati</taxon>
        <taxon>Pseudomonadota</taxon>
        <taxon>Gammaproteobacteria</taxon>
        <taxon>Cellvibrionales</taxon>
        <taxon>Halieaceae</taxon>
        <taxon>Congregibacter</taxon>
    </lineage>
</organism>
<dbReference type="InterPro" id="IPR003787">
    <property type="entry name" value="Sulphur_relay_DsrE/F-like"/>
</dbReference>
<proteinExistence type="inferred from homology"/>
<dbReference type="RefSeq" id="WP_407348821.1">
    <property type="nucleotide sequence ID" value="NZ_CP136864.1"/>
</dbReference>
<evidence type="ECO:0000256" key="1">
    <source>
        <dbReference type="ARBA" id="ARBA00005996"/>
    </source>
</evidence>
<dbReference type="Proteomes" id="UP001626537">
    <property type="component" value="Chromosome"/>
</dbReference>
<dbReference type="InterPro" id="IPR027396">
    <property type="entry name" value="DsrEFH-like"/>
</dbReference>
<protein>
    <submittedName>
        <fullName evidence="2">DsrE family protein</fullName>
    </submittedName>
</protein>
<dbReference type="PANTHER" id="PTHR38780:SF1">
    <property type="entry name" value="PROTEIN TUSC"/>
    <property type="match status" value="1"/>
</dbReference>
<keyword evidence="3" id="KW-1185">Reference proteome</keyword>
<name>A0ABZ0I5S8_9GAMM</name>
<gene>
    <name evidence="2" type="ORF">R0135_03210</name>
</gene>